<feature type="domain" description="IPT/TIG" evidence="2">
    <location>
        <begin position="2295"/>
        <end position="2376"/>
    </location>
</feature>
<dbReference type="GO" id="GO:0005975">
    <property type="term" value="P:carbohydrate metabolic process"/>
    <property type="evidence" value="ECO:0007669"/>
    <property type="project" value="UniProtKB-ARBA"/>
</dbReference>
<dbReference type="InterPro" id="IPR014756">
    <property type="entry name" value="Ig_E-set"/>
</dbReference>
<feature type="domain" description="IPT/TIG" evidence="2">
    <location>
        <begin position="1043"/>
        <end position="1124"/>
    </location>
</feature>
<keyword evidence="3" id="KW-0966">Cell projection</keyword>
<feature type="domain" description="IPT/TIG" evidence="2">
    <location>
        <begin position="1465"/>
        <end position="1546"/>
    </location>
</feature>
<feature type="domain" description="IPT/TIG" evidence="2">
    <location>
        <begin position="709"/>
        <end position="792"/>
    </location>
</feature>
<name>A0A4Z1E1A2_9MICO</name>
<feature type="domain" description="IPT/TIG" evidence="2">
    <location>
        <begin position="1963"/>
        <end position="2044"/>
    </location>
</feature>
<feature type="domain" description="IPT/TIG" evidence="2">
    <location>
        <begin position="2799"/>
        <end position="2880"/>
    </location>
</feature>
<dbReference type="EMBL" id="RHPJ01000002">
    <property type="protein sequence ID" value="TGO05636.1"/>
    <property type="molecule type" value="Genomic_DNA"/>
</dbReference>
<feature type="domain" description="IPT/TIG" evidence="2">
    <location>
        <begin position="1714"/>
        <end position="1795"/>
    </location>
</feature>
<comment type="caution">
    <text evidence="3">The sequence shown here is derived from an EMBL/GenBank/DDBJ whole genome shotgun (WGS) entry which is preliminary data.</text>
</comment>
<feature type="domain" description="IPT/TIG" evidence="2">
    <location>
        <begin position="2975"/>
        <end position="3058"/>
    </location>
</feature>
<feature type="domain" description="IPT/TIG" evidence="2">
    <location>
        <begin position="2212"/>
        <end position="2293"/>
    </location>
</feature>
<feature type="domain" description="IPT/TIG" evidence="2">
    <location>
        <begin position="2627"/>
        <end position="2708"/>
    </location>
</feature>
<feature type="domain" description="IPT/TIG" evidence="2">
    <location>
        <begin position="625"/>
        <end position="707"/>
    </location>
</feature>
<dbReference type="InterPro" id="IPR002909">
    <property type="entry name" value="IPT_dom"/>
</dbReference>
<dbReference type="NCBIfam" id="NF033766">
    <property type="entry name" value="choice_anch_G"/>
    <property type="match status" value="1"/>
</dbReference>
<dbReference type="Proteomes" id="UP000297318">
    <property type="component" value="Unassembled WGS sequence"/>
</dbReference>
<reference evidence="3 4" key="1">
    <citation type="submission" date="2018-11" db="EMBL/GenBank/DDBJ databases">
        <title>Complete genome sequencing of the Actinobacteria Serinibacter sp. K3-2.</title>
        <authorList>
            <person name="Rakitin A.L."/>
            <person name="Beletsky A.V."/>
            <person name="Mardanov A.V."/>
            <person name="Ravin N.V."/>
            <person name="Gromova A.S."/>
            <person name="Filippova S.N."/>
            <person name="Gal'Chenko V.F."/>
        </authorList>
    </citation>
    <scope>NUCLEOTIDE SEQUENCE [LARGE SCALE GENOMIC DNA]</scope>
    <source>
        <strain evidence="3 4">K3-2</strain>
    </source>
</reference>
<feature type="domain" description="IPT/TIG" evidence="2">
    <location>
        <begin position="2378"/>
        <end position="2459"/>
    </location>
</feature>
<proteinExistence type="predicted"/>
<keyword evidence="1" id="KW-1133">Transmembrane helix</keyword>
<feature type="domain" description="IPT/TIG" evidence="2">
    <location>
        <begin position="2544"/>
        <end position="2625"/>
    </location>
</feature>
<feature type="domain" description="IPT/TIG" evidence="2">
    <location>
        <begin position="794"/>
        <end position="875"/>
    </location>
</feature>
<dbReference type="InterPro" id="IPR047900">
    <property type="entry name" value="Choice_anch_G"/>
</dbReference>
<feature type="domain" description="IPT/TIG" evidence="2">
    <location>
        <begin position="960"/>
        <end position="1041"/>
    </location>
</feature>
<dbReference type="Gene3D" id="2.60.40.10">
    <property type="entry name" value="Immunoglobulins"/>
    <property type="match status" value="30"/>
</dbReference>
<dbReference type="SUPFAM" id="SSF81296">
    <property type="entry name" value="E set domains"/>
    <property type="match status" value="30"/>
</dbReference>
<feature type="domain" description="IPT/TIG" evidence="2">
    <location>
        <begin position="1382"/>
        <end position="1463"/>
    </location>
</feature>
<feature type="domain" description="IPT/TIG" evidence="2">
    <location>
        <begin position="1126"/>
        <end position="1207"/>
    </location>
</feature>
<evidence type="ECO:0000256" key="1">
    <source>
        <dbReference type="SAM" id="Phobius"/>
    </source>
</evidence>
<dbReference type="SMART" id="SM00429">
    <property type="entry name" value="IPT"/>
    <property type="match status" value="30"/>
</dbReference>
<keyword evidence="1" id="KW-0812">Transmembrane</keyword>
<dbReference type="CDD" id="cd00102">
    <property type="entry name" value="IPT"/>
    <property type="match status" value="24"/>
</dbReference>
<protein>
    <submittedName>
        <fullName evidence="3">Flagellar hook-length control protein FliK</fullName>
    </submittedName>
</protein>
<feature type="domain" description="IPT/TIG" evidence="2">
    <location>
        <begin position="1631"/>
        <end position="1712"/>
    </location>
</feature>
<feature type="domain" description="IPT/TIG" evidence="2">
    <location>
        <begin position="2461"/>
        <end position="2542"/>
    </location>
</feature>
<feature type="domain" description="IPT/TIG" evidence="2">
    <location>
        <begin position="1293"/>
        <end position="1379"/>
    </location>
</feature>
<feature type="domain" description="IPT/TIG" evidence="2">
    <location>
        <begin position="1880"/>
        <end position="1961"/>
    </location>
</feature>
<dbReference type="InterPro" id="IPR031148">
    <property type="entry name" value="Plexin"/>
</dbReference>
<feature type="transmembrane region" description="Helical" evidence="1">
    <location>
        <begin position="3269"/>
        <end position="3289"/>
    </location>
</feature>
<feature type="domain" description="IPT/TIG" evidence="2">
    <location>
        <begin position="2710"/>
        <end position="2796"/>
    </location>
</feature>
<keyword evidence="3" id="KW-0282">Flagellum</keyword>
<organism evidence="3 4">
    <name type="scientific">Serinibacter arcticus</name>
    <dbReference type="NCBI Taxonomy" id="1655435"/>
    <lineage>
        <taxon>Bacteria</taxon>
        <taxon>Bacillati</taxon>
        <taxon>Actinomycetota</taxon>
        <taxon>Actinomycetes</taxon>
        <taxon>Micrococcales</taxon>
        <taxon>Beutenbergiaceae</taxon>
        <taxon>Serinibacter</taxon>
    </lineage>
</organism>
<feature type="domain" description="IPT/TIG" evidence="2">
    <location>
        <begin position="1209"/>
        <end position="1291"/>
    </location>
</feature>
<evidence type="ECO:0000259" key="2">
    <source>
        <dbReference type="SMART" id="SM00429"/>
    </source>
</evidence>
<accession>A0A4Z1E1A2</accession>
<evidence type="ECO:0000313" key="3">
    <source>
        <dbReference type="EMBL" id="TGO05636.1"/>
    </source>
</evidence>
<dbReference type="PANTHER" id="PTHR22625">
    <property type="entry name" value="PLEXIN"/>
    <property type="match status" value="1"/>
</dbReference>
<dbReference type="Pfam" id="PF01833">
    <property type="entry name" value="TIG"/>
    <property type="match status" value="30"/>
</dbReference>
<evidence type="ECO:0000313" key="4">
    <source>
        <dbReference type="Proteomes" id="UP000297318"/>
    </source>
</evidence>
<dbReference type="GO" id="GO:0017154">
    <property type="term" value="F:semaphorin receptor activity"/>
    <property type="evidence" value="ECO:0007669"/>
    <property type="project" value="InterPro"/>
</dbReference>
<feature type="domain" description="IPT/TIG" evidence="2">
    <location>
        <begin position="2885"/>
        <end position="2967"/>
    </location>
</feature>
<feature type="domain" description="IPT/TIG" evidence="2">
    <location>
        <begin position="2046"/>
        <end position="2127"/>
    </location>
</feature>
<keyword evidence="4" id="KW-1185">Reference proteome</keyword>
<dbReference type="PANTHER" id="PTHR22625:SF70">
    <property type="entry name" value="PLEXIN A, ISOFORM A"/>
    <property type="match status" value="1"/>
</dbReference>
<sequence length="3298" mass="323175">MRSLSLNVPPGRRSRWRDGVRVASAAVATAALVLVGGSSAMAGPGDSSNASAQFLSGSLLSAVPVGSVAGLGGASASNAGSPDTDVDRVGLDVTALSAINVQVPGGVGLLPLGQVLVLGAVNQYAEASDLGVSRAASGAVSDDGAVSVGGGGDFPASAGLRLQPLLGGLSTVVGDLQIDLEAITGVAALDDAVGTAPVAECDSLADPEHCLDYSIAGGELRASVPAIAGLTTTLTGTGGVASTVDGVVNGLAGPNGSLARALAGLNAALTPLLGNTGLNIAVSTNVTGALNTFLDTPLTQDGSAVSINLRTGQITADLDALLAATDGSGLSNLAPGTEILSGPVLATLVSQVSGLLNQVPTLVSTLLTSTLNAATLTITGNVCLVGSGASCSTPIVDIGTGININVNGTLGQVIAGTAPATITLKAAGLTIPVSVSALLGALAAPITAALFNPTTGVVATVTGSTSPLTLAVTGVIGTLSGPLQALNTIVSLQANVQEQPVAGVHRVSALRLSLLGSALAQVDLGSAQVGPNVVLPLVAPTVLSLTPSEGPTTGGQTVTVTGTSFVDGATTVTVDGTPVPAADVTVESSATLSYLTPAHAVGPVDVTVTNEAGTSAPLTYTYVAAPTTASLTPPSGPTAGGTVVTIAGDGFTPETVVTIDGVDVVPTVNDEGDSLTFTTPPNEAGPVDVTVTTAGGTSTPALIFTYLDAPTTATLAPAAGPVAGGTEVVVTGAGFTPESVVTIDDEDVVPSFVNDEGTSLTFTTPPHAAGPVDVVVTTAGGTSTPALVFTYLDAPTAASLAPVSGPVAGGTAVVVTGTGFTPDSVVTIDGLEVSGVVNETGTEVAFTTPGGDAGPVDVVVTTLGGSTDALVFTYLDAPTAASLDPVAGPVAGGTVVTVTGTGFVPGSIATIDGVEVPSDVNDEGTELTFTTPAHDAGPVDVVVTTPGGSTGPLVFTYVDVPTAASLSPVSGPVAGGTLVTIVGTSFTDDSVVTIDGDVVAGTVNEDGTEITFTTPGGDAGPVDVVVTTAGGSTEPLVFTYVDAPTAESLTPESGPVAGGTPVTVVGENFVPGTVVVIDGIEVPVVIDETGTELVFLTPAHDAGPVDVVVVTPGGETDPLTYTYLDAPTAATLDPDLGPATGGTDVIVTGENFVEGSIVTIDGVEVPATVNEDGTEVAFTTPAHDAGPVDVVVTTPGGSTAPLTFTYVDAPIAASLAPVAGPTDGGTTVTITGEGFTPESVVTIDGVEVAPTTVAEDGLTLEFLTPAHAAGPVPVTVTTVGGTSEPLTFTYVAAPVALTIDPIEGPSAGGTLVQITGSELGFGLGAASGTTVVIGGVEVTPIVAAGTVVLFVTPPHAPGLVDVTVTTAGGTSGPLGFTYNGEAPTAESLSPEFGPVAGGTIVTVVGTDFTPESVVTIDGVEVDAEVALDGLSLTFTTPEHAAGPVDVVVTTDDGSTEPLTFTYVDVPSAESLSPVSGPVTGGTSVTVVGENFTPDSVVTIDGVEVPATVNDEGTEVTFTTPAHGAGPVDVIVTTPGGSTEPLVFTFVDAPTADSLSPVAGPTAGGTSVTVVGENFTPDSVVTIDGVEVPATVNDEGTEVTFTTPEHAAGPVDVVVTTPGGSTEPLVFTYVDAPTADSLSPVAGPTAGGTSVTVVGENFTPDSVVTIDGVEVPATVNDDGTELTFTTPEHAAGPVDVVVTTPGGSTEPLTFTYVDAPTADSLSPVAGPVTGGTVVTVVGENFTPDSVVTIDGVEVPATVSDDGTEITFTTPEHAAGPVDVIVTTPGGSTEPLVFTYVDAPTADSLSPVAGPVTGGTVVTVVGENFTPDSVVTIDGVEVPATVSDDGTELTFTTPEHAAGPVDVIVTTPGGSTEPLIFTYVDAPVAESLSPVSGPVAGGTSVTVVGENFTPDSVVTIDGETVLATVNDEGTEVTFTTPEHAAGPVDVVVTTPGGSTEPLTFTYVDAPVAESLSPVSGPVAGGTSVTVVGENFTPDSVVTIDGVEVPATVNDDGTELTFTTPEHAAGPVDVVVTTPGGSTEPLVFTYVDAPTADSLSPVAGPTAGGTSVTVVGENFTPDSVVTIDGETVPATVNDEGTEVTFTTPAHEAGPVDVVVTTPGGSTEPLVFTYVDAPSAESLSPVAGPVAGGTSVTVVGENFTPDSVVTIDGETVPATVNDDGTEITFTTPAHEAGPVDVVVTTPGGSTEPLTFTYVDAPSAESLSPVAGPVTGGTVVTIVGENFTPDSVVTIDGVEVPATVNDEGTEVTFTTPADEAGPVDVIVTTPGGSTEPLVFTYVDAPVAESLSPVAGPVAGGTVVTVVGENFTPDSVVTIDGVTVPATVNDDGTELTFTTPEHAAGPVDVVVTTPGGSTEPLVFTYVDAPVAESLSPVSGPVAGGTSVTVVGENFTPDSVVTIDGVEVPATVNDEGTEVTFTTPAHEAGPVDVVVTTPGGSTEPLVFTYVDAPTADSLSPVAGPVAGGTVVTIVGENFTPDSVVTIDGVTVPATVNDDGTEITFTTPAHEAGPVDVVVTTPGGATEPLTFTYVDAPVAESLSPVSGPVAGGTSVTVVGENFTPDSVVTIDGVEVPATVNDEGTEVTFTTPEHAAGPVDVVVTTSGGSTEPLVFTYVDAPSAESLSPVAGPVTGGTVVTVVGENFTPDSVVTIDGVEVPATVNDEGTELTFTTPEHAAGPVDVVVTTPGGSTEPLTFTYVAAPVALTIDPIEGPSAGGTLVQITGSELGFGLGAASGTTVVIGGVEVTPIVAAGTVVLFVTPPHAPGLVDVTVTTAGGTSGPLGFTYNGEAPTAESLSPEFGPVAGGTIVTVVGTDFTPESVVTIDGVEVDAEVALDGLSLTFTTPEHAAGPVDVVVTTDDGSTEPLTFTYVDAPVVPVITGLDPVEGPAAGGTDVTVTGTGFSPASVVTIGDDEVTPTDVSEDGTTIVFTTPGGEPGPVDVTVTTSGGESAPQTFTYLEDDGNDDGPTAAGLTPGFGPVEGGTEVTVTGSDFAAGSVVTIGGIDVDPLQVAEDGTSLTFLTPAVEEAGAVGVTVTTEDGTSQPLPFTYVDREVVVDGPGVPGGSVPVTGECWPPGVTVTVQLQTKDGVAVGAPVTVVTGEDCTFEVDLPIGTDVPAGEYEVVVTDETGGSTVVAVDVVAPALTIANARQTRGAQETNTVRGTSWEPGTEVALVAFSTPLQLGTVLPLADGTFELRFATTALPVGTHTVQATQTRSNGQVVVREVTFEIVAAPGGGTGGGNGNGGGTGGGRGGGLATTGAGILPVAIGALVLLGTGAGLVVRRRRTTGLD</sequence>
<keyword evidence="1" id="KW-0472">Membrane</keyword>
<feature type="domain" description="IPT/TIG" evidence="2">
    <location>
        <begin position="877"/>
        <end position="958"/>
    </location>
</feature>
<dbReference type="InterPro" id="IPR013783">
    <property type="entry name" value="Ig-like_fold"/>
</dbReference>
<keyword evidence="3" id="KW-0969">Cilium</keyword>
<gene>
    <name evidence="3" type="ORF">SERN_1640</name>
</gene>
<feature type="domain" description="IPT/TIG" evidence="2">
    <location>
        <begin position="2129"/>
        <end position="2210"/>
    </location>
</feature>
<feature type="domain" description="IPT/TIG" evidence="2">
    <location>
        <begin position="1797"/>
        <end position="1878"/>
    </location>
</feature>
<feature type="domain" description="IPT/TIG" evidence="2">
    <location>
        <begin position="539"/>
        <end position="623"/>
    </location>
</feature>
<feature type="domain" description="IPT/TIG" evidence="2">
    <location>
        <begin position="1548"/>
        <end position="1629"/>
    </location>
</feature>